<sequence>MMRCADSSLHYYLDEVDQGTACNGLPPHVYLVIDLYTQSPLFSQSDVAECHSVGPNAADIKKRHENGHVDRRLEG</sequence>
<protein>
    <submittedName>
        <fullName evidence="1">Similar to NEURL4: Neuralized-like protein 4 (Homo sapiens)</fullName>
    </submittedName>
</protein>
<dbReference type="AlphaFoldDB" id="A0A8J2H9I2"/>
<dbReference type="EMBL" id="CAJNRD030001119">
    <property type="protein sequence ID" value="CAG5088796.1"/>
    <property type="molecule type" value="Genomic_DNA"/>
</dbReference>
<proteinExistence type="predicted"/>
<dbReference type="Proteomes" id="UP000786811">
    <property type="component" value="Unassembled WGS sequence"/>
</dbReference>
<evidence type="ECO:0000313" key="1">
    <source>
        <dbReference type="EMBL" id="CAG5088796.1"/>
    </source>
</evidence>
<keyword evidence="2" id="KW-1185">Reference proteome</keyword>
<evidence type="ECO:0000313" key="2">
    <source>
        <dbReference type="Proteomes" id="UP000786811"/>
    </source>
</evidence>
<gene>
    <name evidence="1" type="ORF">HICCMSTLAB_LOCUS4986</name>
</gene>
<dbReference type="Gene3D" id="2.60.120.920">
    <property type="match status" value="1"/>
</dbReference>
<organism evidence="1 2">
    <name type="scientific">Cotesia congregata</name>
    <name type="common">Parasitoid wasp</name>
    <name type="synonym">Apanteles congregatus</name>
    <dbReference type="NCBI Taxonomy" id="51543"/>
    <lineage>
        <taxon>Eukaryota</taxon>
        <taxon>Metazoa</taxon>
        <taxon>Ecdysozoa</taxon>
        <taxon>Arthropoda</taxon>
        <taxon>Hexapoda</taxon>
        <taxon>Insecta</taxon>
        <taxon>Pterygota</taxon>
        <taxon>Neoptera</taxon>
        <taxon>Endopterygota</taxon>
        <taxon>Hymenoptera</taxon>
        <taxon>Apocrita</taxon>
        <taxon>Ichneumonoidea</taxon>
        <taxon>Braconidae</taxon>
        <taxon>Microgastrinae</taxon>
        <taxon>Cotesia</taxon>
    </lineage>
</organism>
<name>A0A8J2H9I2_COTCN</name>
<dbReference type="InterPro" id="IPR043136">
    <property type="entry name" value="B30.2/SPRY_sf"/>
</dbReference>
<accession>A0A8J2H9I2</accession>
<dbReference type="OrthoDB" id="49113at2759"/>
<reference evidence="1" key="1">
    <citation type="submission" date="2021-04" db="EMBL/GenBank/DDBJ databases">
        <authorList>
            <person name="Chebbi M.A.C M."/>
        </authorList>
    </citation>
    <scope>NUCLEOTIDE SEQUENCE</scope>
</reference>
<comment type="caution">
    <text evidence="1">The sequence shown here is derived from an EMBL/GenBank/DDBJ whole genome shotgun (WGS) entry which is preliminary data.</text>
</comment>